<organism evidence="1 2">
    <name type="scientific">Rhizophagus clarus</name>
    <dbReference type="NCBI Taxonomy" id="94130"/>
    <lineage>
        <taxon>Eukaryota</taxon>
        <taxon>Fungi</taxon>
        <taxon>Fungi incertae sedis</taxon>
        <taxon>Mucoromycota</taxon>
        <taxon>Glomeromycotina</taxon>
        <taxon>Glomeromycetes</taxon>
        <taxon>Glomerales</taxon>
        <taxon>Glomeraceae</taxon>
        <taxon>Rhizophagus</taxon>
    </lineage>
</organism>
<protein>
    <submittedName>
        <fullName evidence="1">Uncharacterized protein</fullName>
    </submittedName>
</protein>
<evidence type="ECO:0000313" key="2">
    <source>
        <dbReference type="Proteomes" id="UP000615446"/>
    </source>
</evidence>
<accession>A0A8H3L108</accession>
<gene>
    <name evidence="1" type="ORF">RCL2_000417300</name>
</gene>
<name>A0A8H3L108_9GLOM</name>
<sequence>MVENFQRVCEDLSNIGQVNIELMGPSYNETMDDKSKISITYKCLLRAQQLKQRKTALTYAFYLGKLIESCPIIQKLAKKDISDHYYQTAIRTYYIFEINSFQIMGTQEITLSMIRRLTSQQYHSLIIEI</sequence>
<dbReference type="Proteomes" id="UP000615446">
    <property type="component" value="Unassembled WGS sequence"/>
</dbReference>
<comment type="caution">
    <text evidence="1">The sequence shown here is derived from an EMBL/GenBank/DDBJ whole genome shotgun (WGS) entry which is preliminary data.</text>
</comment>
<dbReference type="EMBL" id="BLAL01000026">
    <property type="protein sequence ID" value="GES76786.1"/>
    <property type="molecule type" value="Genomic_DNA"/>
</dbReference>
<dbReference type="OrthoDB" id="2333764at2759"/>
<reference evidence="1" key="1">
    <citation type="submission" date="2019-10" db="EMBL/GenBank/DDBJ databases">
        <title>Conservation and host-specific expression of non-tandemly repeated heterogenous ribosome RNA gene in arbuscular mycorrhizal fungi.</title>
        <authorList>
            <person name="Maeda T."/>
            <person name="Kobayashi Y."/>
            <person name="Nakagawa T."/>
            <person name="Ezawa T."/>
            <person name="Yamaguchi K."/>
            <person name="Bino T."/>
            <person name="Nishimoto Y."/>
            <person name="Shigenobu S."/>
            <person name="Kawaguchi M."/>
        </authorList>
    </citation>
    <scope>NUCLEOTIDE SEQUENCE</scope>
    <source>
        <strain evidence="1">HR1</strain>
    </source>
</reference>
<proteinExistence type="predicted"/>
<evidence type="ECO:0000313" key="1">
    <source>
        <dbReference type="EMBL" id="GES76786.1"/>
    </source>
</evidence>
<dbReference type="AlphaFoldDB" id="A0A8H3L108"/>